<feature type="binding site" evidence="7">
    <location>
        <begin position="44"/>
        <end position="45"/>
    </location>
    <ligand>
        <name>substrate</name>
    </ligand>
</feature>
<dbReference type="Pfam" id="PF01177">
    <property type="entry name" value="Asp_Glu_race"/>
    <property type="match status" value="1"/>
</dbReference>
<reference evidence="8" key="1">
    <citation type="submission" date="2020-07" db="EMBL/GenBank/DDBJ databases">
        <title>Koleobacter methoxysyntrophicus gen. nov., sp. nov., a novel anaerobic bacterium isolated from deep subsurface oil field and proposal of Koleobacterales ord. nov. in the phylum Firmicutes.</title>
        <authorList>
            <person name="Sakamoto S."/>
            <person name="Tamaki H."/>
        </authorList>
    </citation>
    <scope>NUCLEOTIDE SEQUENCE</scope>
    <source>
        <strain evidence="8">NRmbB1</strain>
    </source>
</reference>
<dbReference type="HAMAP" id="MF_00258">
    <property type="entry name" value="Glu_racemase"/>
    <property type="match status" value="1"/>
</dbReference>
<comment type="pathway">
    <text evidence="7">Cell wall biogenesis; peptidoglycan biosynthesis.</text>
</comment>
<dbReference type="GO" id="GO:0008360">
    <property type="term" value="P:regulation of cell shape"/>
    <property type="evidence" value="ECO:0007669"/>
    <property type="project" value="UniProtKB-KW"/>
</dbReference>
<feature type="binding site" evidence="7">
    <location>
        <begin position="187"/>
        <end position="188"/>
    </location>
    <ligand>
        <name>substrate</name>
    </ligand>
</feature>
<keyword evidence="3 7" id="KW-0133">Cell shape</keyword>
<dbReference type="NCBIfam" id="TIGR00067">
    <property type="entry name" value="glut_race"/>
    <property type="match status" value="1"/>
</dbReference>
<dbReference type="FunFam" id="3.40.50.1860:FF:000001">
    <property type="entry name" value="Glutamate racemase"/>
    <property type="match status" value="1"/>
</dbReference>
<dbReference type="EC" id="5.1.1.3" evidence="2 7"/>
<feature type="active site" description="Proton donor/acceptor" evidence="7">
    <location>
        <position position="75"/>
    </location>
</feature>
<feature type="active site" description="Proton donor/acceptor" evidence="7">
    <location>
        <position position="186"/>
    </location>
</feature>
<dbReference type="KEGG" id="kme:H0A61_01104"/>
<dbReference type="InterPro" id="IPR001920">
    <property type="entry name" value="Asp/Glu_race"/>
</dbReference>
<feature type="binding site" evidence="7">
    <location>
        <begin position="12"/>
        <end position="13"/>
    </location>
    <ligand>
        <name>substrate</name>
    </ligand>
</feature>
<keyword evidence="4 7" id="KW-0573">Peptidoglycan synthesis</keyword>
<comment type="catalytic activity">
    <reaction evidence="1 7">
        <text>L-glutamate = D-glutamate</text>
        <dbReference type="Rhea" id="RHEA:12813"/>
        <dbReference type="ChEBI" id="CHEBI:29985"/>
        <dbReference type="ChEBI" id="CHEBI:29986"/>
        <dbReference type="EC" id="5.1.1.3"/>
    </reaction>
</comment>
<keyword evidence="6 7" id="KW-0961">Cell wall biogenesis/degradation</keyword>
<protein>
    <recommendedName>
        <fullName evidence="2 7">Glutamate racemase</fullName>
        <ecNumber evidence="2 7">5.1.1.3</ecNumber>
    </recommendedName>
</protein>
<evidence type="ECO:0000256" key="3">
    <source>
        <dbReference type="ARBA" id="ARBA00022960"/>
    </source>
</evidence>
<evidence type="ECO:0000256" key="7">
    <source>
        <dbReference type="HAMAP-Rule" id="MF_00258"/>
    </source>
</evidence>
<dbReference type="GO" id="GO:0008881">
    <property type="term" value="F:glutamate racemase activity"/>
    <property type="evidence" value="ECO:0007669"/>
    <property type="project" value="UniProtKB-UniRule"/>
</dbReference>
<evidence type="ECO:0000256" key="5">
    <source>
        <dbReference type="ARBA" id="ARBA00023235"/>
    </source>
</evidence>
<keyword evidence="5 7" id="KW-0413">Isomerase</keyword>
<dbReference type="RefSeq" id="WP_206708962.1">
    <property type="nucleotide sequence ID" value="NZ_CP059066.1"/>
</dbReference>
<dbReference type="GO" id="GO:0071555">
    <property type="term" value="P:cell wall organization"/>
    <property type="evidence" value="ECO:0007669"/>
    <property type="project" value="UniProtKB-KW"/>
</dbReference>
<dbReference type="GO" id="GO:0009252">
    <property type="term" value="P:peptidoglycan biosynthetic process"/>
    <property type="evidence" value="ECO:0007669"/>
    <property type="project" value="UniProtKB-UniRule"/>
</dbReference>
<evidence type="ECO:0000256" key="2">
    <source>
        <dbReference type="ARBA" id="ARBA00013090"/>
    </source>
</evidence>
<evidence type="ECO:0000256" key="4">
    <source>
        <dbReference type="ARBA" id="ARBA00022984"/>
    </source>
</evidence>
<evidence type="ECO:0000313" key="9">
    <source>
        <dbReference type="Proteomes" id="UP000662904"/>
    </source>
</evidence>
<evidence type="ECO:0000313" key="8">
    <source>
        <dbReference type="EMBL" id="QSQ08759.1"/>
    </source>
</evidence>
<evidence type="ECO:0000256" key="1">
    <source>
        <dbReference type="ARBA" id="ARBA00001602"/>
    </source>
</evidence>
<gene>
    <name evidence="7 8" type="primary">murI</name>
    <name evidence="8" type="ORF">H0A61_01104</name>
</gene>
<name>A0A8A0RMK9_9FIRM</name>
<organism evidence="8 9">
    <name type="scientific">Koleobacter methoxysyntrophicus</name>
    <dbReference type="NCBI Taxonomy" id="2751313"/>
    <lineage>
        <taxon>Bacteria</taxon>
        <taxon>Bacillati</taxon>
        <taxon>Bacillota</taxon>
        <taxon>Clostridia</taxon>
        <taxon>Koleobacterales</taxon>
        <taxon>Koleobacteraceae</taxon>
        <taxon>Koleobacter</taxon>
    </lineage>
</organism>
<dbReference type="InterPro" id="IPR004391">
    <property type="entry name" value="Glu_race"/>
</dbReference>
<dbReference type="PROSITE" id="PS00924">
    <property type="entry name" value="ASP_GLU_RACEMASE_2"/>
    <property type="match status" value="1"/>
</dbReference>
<keyword evidence="9" id="KW-1185">Reference proteome</keyword>
<dbReference type="PANTHER" id="PTHR21198:SF2">
    <property type="entry name" value="GLUTAMATE RACEMASE"/>
    <property type="match status" value="1"/>
</dbReference>
<dbReference type="AlphaFoldDB" id="A0A8A0RMK9"/>
<sequence>MGGNNKPIGVFDSGVGGLTVVKELFRYLPAEEIVYFGDTARVPYGTKSRGTVTRFAFESTGFLMDIGIKMLVIACNTVSASSLKEIKANFDIPVQGVIHPGAGAAVKATKNKKIGVIGTERTISSGAYVEAIRALDESIEIYSKACPLFVPLVEEGWLDTEVTYLTAIEYLEPLKREGIDTLVLACTHYPLLKGTIRHIMGKNITLIDSAMETAKAVKETLKSLGLERKTDSPPSHRFYVSDNPEKFVRVGERFLNKKINSIEKIDIEG</sequence>
<proteinExistence type="inferred from homology"/>
<dbReference type="InterPro" id="IPR015942">
    <property type="entry name" value="Asp/Glu/hydantoin_racemase"/>
</dbReference>
<dbReference type="InterPro" id="IPR033134">
    <property type="entry name" value="Asp/Glu_racemase_AS_2"/>
</dbReference>
<comment type="similarity">
    <text evidence="7">Belongs to the aspartate/glutamate racemases family.</text>
</comment>
<dbReference type="Proteomes" id="UP000662904">
    <property type="component" value="Chromosome"/>
</dbReference>
<dbReference type="SUPFAM" id="SSF53681">
    <property type="entry name" value="Aspartate/glutamate racemase"/>
    <property type="match status" value="2"/>
</dbReference>
<evidence type="ECO:0000256" key="6">
    <source>
        <dbReference type="ARBA" id="ARBA00023316"/>
    </source>
</evidence>
<comment type="function">
    <text evidence="7">Provides the (R)-glutamate required for cell wall biosynthesis.</text>
</comment>
<dbReference type="Gene3D" id="3.40.50.1860">
    <property type="match status" value="2"/>
</dbReference>
<dbReference type="PANTHER" id="PTHR21198">
    <property type="entry name" value="GLUTAMATE RACEMASE"/>
    <property type="match status" value="1"/>
</dbReference>
<accession>A0A8A0RMK9</accession>
<dbReference type="EMBL" id="CP059066">
    <property type="protein sequence ID" value="QSQ08759.1"/>
    <property type="molecule type" value="Genomic_DNA"/>
</dbReference>
<dbReference type="UniPathway" id="UPA00219"/>
<feature type="binding site" evidence="7">
    <location>
        <begin position="76"/>
        <end position="77"/>
    </location>
    <ligand>
        <name>substrate</name>
    </ligand>
</feature>